<gene>
    <name evidence="3" type="ORF">FHS68_001483</name>
</gene>
<dbReference type="Pfam" id="PF01075">
    <property type="entry name" value="Glyco_transf_9"/>
    <property type="match status" value="1"/>
</dbReference>
<dbReference type="InterPro" id="IPR051199">
    <property type="entry name" value="LPS_LOS_Heptosyltrfase"/>
</dbReference>
<name>A0ABX0UHS7_9BACT</name>
<evidence type="ECO:0000313" key="4">
    <source>
        <dbReference type="Proteomes" id="UP001179181"/>
    </source>
</evidence>
<dbReference type="Proteomes" id="UP001179181">
    <property type="component" value="Unassembled WGS sequence"/>
</dbReference>
<comment type="caution">
    <text evidence="3">The sequence shown here is derived from an EMBL/GenBank/DDBJ whole genome shotgun (WGS) entry which is preliminary data.</text>
</comment>
<sequence length="355" mass="39753">MRIVILKCEALGDVLRTTPLATSLFQQYPNCEIIWIARGDSVLLLEHNISIKSVYSIDLYPDAILSEKYDWVISLEEDTITASLATKLDTKKFSGVYIDLNGQLNYTTDMTDWFSMSLVALFKGHSLEEINLIKRANKRSYLEILYECLAVSYPIYRPVFNVGAFEKSAIERRLESCFSNTTVPVICIFMGGSNKWARKPFTPEQVLTLVDYIKQRILCNIIVLGGINEEVMLLDIQAKMSSESCCLGASSISELATIISISDLLITTDSLPLHLANTQAKPFIALFGPTSSSEIDCYDRGIKIETLLKCKCCYLRQCIECLDCRDNFNLDSVVTSAVSLLENFGSTTKFGDYNG</sequence>
<dbReference type="SUPFAM" id="SSF53756">
    <property type="entry name" value="UDP-Glycosyltransferase/glycogen phosphorylase"/>
    <property type="match status" value="1"/>
</dbReference>
<accession>A0ABX0UHS7</accession>
<proteinExistence type="predicted"/>
<keyword evidence="1 3" id="KW-0328">Glycosyltransferase</keyword>
<dbReference type="PANTHER" id="PTHR30160">
    <property type="entry name" value="TETRAACYLDISACCHARIDE 4'-KINASE-RELATED"/>
    <property type="match status" value="1"/>
</dbReference>
<evidence type="ECO:0000313" key="3">
    <source>
        <dbReference type="EMBL" id="NIJ52327.1"/>
    </source>
</evidence>
<organism evidence="3 4">
    <name type="scientific">Dyadobacter arcticus</name>
    <dbReference type="NCBI Taxonomy" id="1078754"/>
    <lineage>
        <taxon>Bacteria</taxon>
        <taxon>Pseudomonadati</taxon>
        <taxon>Bacteroidota</taxon>
        <taxon>Cytophagia</taxon>
        <taxon>Cytophagales</taxon>
        <taxon>Spirosomataceae</taxon>
        <taxon>Dyadobacter</taxon>
    </lineage>
</organism>
<dbReference type="GO" id="GO:0016757">
    <property type="term" value="F:glycosyltransferase activity"/>
    <property type="evidence" value="ECO:0007669"/>
    <property type="project" value="UniProtKB-KW"/>
</dbReference>
<dbReference type="EC" id="2.4.-.-" evidence="3"/>
<evidence type="ECO:0000256" key="2">
    <source>
        <dbReference type="ARBA" id="ARBA00022679"/>
    </source>
</evidence>
<protein>
    <submittedName>
        <fullName evidence="3">Heptosyltransferase-2</fullName>
        <ecNumber evidence="3">2.4.-.-</ecNumber>
    </submittedName>
</protein>
<keyword evidence="4" id="KW-1185">Reference proteome</keyword>
<dbReference type="InterPro" id="IPR002201">
    <property type="entry name" value="Glyco_trans_9"/>
</dbReference>
<dbReference type="EMBL" id="JAASQJ010000001">
    <property type="protein sequence ID" value="NIJ52327.1"/>
    <property type="molecule type" value="Genomic_DNA"/>
</dbReference>
<dbReference type="RefSeq" id="WP_167268540.1">
    <property type="nucleotide sequence ID" value="NZ_JAASQJ010000001.1"/>
</dbReference>
<reference evidence="3 4" key="1">
    <citation type="submission" date="2020-03" db="EMBL/GenBank/DDBJ databases">
        <title>Genomic Encyclopedia of Type Strains, Phase IV (KMG-IV): sequencing the most valuable type-strain genomes for metagenomic binning, comparative biology and taxonomic classification.</title>
        <authorList>
            <person name="Goeker M."/>
        </authorList>
    </citation>
    <scope>NUCLEOTIDE SEQUENCE [LARGE SCALE GENOMIC DNA]</scope>
    <source>
        <strain evidence="3 4">DSM 102865</strain>
    </source>
</reference>
<evidence type="ECO:0000256" key="1">
    <source>
        <dbReference type="ARBA" id="ARBA00022676"/>
    </source>
</evidence>
<keyword evidence="2 3" id="KW-0808">Transferase</keyword>
<dbReference type="Gene3D" id="3.40.50.2000">
    <property type="entry name" value="Glycogen Phosphorylase B"/>
    <property type="match status" value="2"/>
</dbReference>